<dbReference type="InterPro" id="IPR007845">
    <property type="entry name" value="HemS/ChuX_dom"/>
</dbReference>
<feature type="domain" description="Haemin-degrading HemS/ChuX" evidence="1">
    <location>
        <begin position="53"/>
        <end position="180"/>
    </location>
</feature>
<dbReference type="Gene3D" id="3.40.1570.10">
    <property type="entry name" value="HemS/ChuS/ChuX like domains"/>
    <property type="match status" value="2"/>
</dbReference>
<evidence type="ECO:0000313" key="3">
    <source>
        <dbReference type="Proteomes" id="UP000739565"/>
    </source>
</evidence>
<sequence length="374" mass="41948">MHLTQETIQNSYQTMRSLHGMRVRDIANQLHITEGQLIAAHLDVSGGAAEATQSGAANALSAIRLSEDWPSILQSLEALGVVMALTRNHACVHETIGIYKNASHRNSIGIIQGDKIELRAFYRTWRFGFAVTEKGVSAAGATGGVQHSLQFFDEAGIAIHKIFLRAESAIKQFYQLVDRFRHPVQKPSEFARAPARHAPNCCATEHVDVRTFHQAWRNLNDTHEFFDLLKRFSISRIAALRLAESEFAQSLRPDQVESLLLRASEQKIPIMVFVGNQGMLQIHSGLVNRVVQSQAWLNVLDDCFNLHLLLESVRSLWLVKKPTQNGYVTSIEAFDSQGELVVTFFGERELDSPELEVWRELTESLALEAEACLH</sequence>
<proteinExistence type="predicted"/>
<dbReference type="CDD" id="cd16830">
    <property type="entry name" value="HemS-like_N"/>
    <property type="match status" value="1"/>
</dbReference>
<dbReference type="InterPro" id="IPR053733">
    <property type="entry name" value="Heme_Transport_Util_sf"/>
</dbReference>
<dbReference type="GO" id="GO:0006826">
    <property type="term" value="P:iron ion transport"/>
    <property type="evidence" value="ECO:0007669"/>
    <property type="project" value="InterPro"/>
</dbReference>
<evidence type="ECO:0000313" key="2">
    <source>
        <dbReference type="EMBL" id="MBZ1352001.1"/>
    </source>
</evidence>
<evidence type="ECO:0000259" key="1">
    <source>
        <dbReference type="Pfam" id="PF05171"/>
    </source>
</evidence>
<dbReference type="Proteomes" id="UP000739565">
    <property type="component" value="Unassembled WGS sequence"/>
</dbReference>
<dbReference type="SUPFAM" id="SSF144064">
    <property type="entry name" value="Heme iron utilization protein-like"/>
    <property type="match status" value="1"/>
</dbReference>
<dbReference type="EMBL" id="JAHXRI010000025">
    <property type="protein sequence ID" value="MBZ1352001.1"/>
    <property type="molecule type" value="Genomic_DNA"/>
</dbReference>
<accession>A0A953NAU3</accession>
<organism evidence="2 3">
    <name type="scientific">Zwartia hollandica</name>
    <dbReference type="NCBI Taxonomy" id="324606"/>
    <lineage>
        <taxon>Bacteria</taxon>
        <taxon>Pseudomonadati</taxon>
        <taxon>Pseudomonadota</taxon>
        <taxon>Betaproteobacteria</taxon>
        <taxon>Burkholderiales</taxon>
        <taxon>Alcaligenaceae</taxon>
        <taxon>Zwartia</taxon>
    </lineage>
</organism>
<reference evidence="2" key="1">
    <citation type="submission" date="2021-07" db="EMBL/GenBank/DDBJ databases">
        <title>New genus and species of the family Alcaligenaceae.</title>
        <authorList>
            <person name="Hahn M.W."/>
        </authorList>
    </citation>
    <scope>NUCLEOTIDE SEQUENCE</scope>
    <source>
        <strain evidence="2">LF4-65</strain>
    </source>
</reference>
<feature type="domain" description="Haemin-degrading HemS/ChuX" evidence="1">
    <location>
        <begin position="234"/>
        <end position="365"/>
    </location>
</feature>
<gene>
    <name evidence="2" type="ORF">KZZ10_15255</name>
</gene>
<dbReference type="AlphaFoldDB" id="A0A953NAU3"/>
<dbReference type="Pfam" id="PF05171">
    <property type="entry name" value="HemS"/>
    <property type="match status" value="2"/>
</dbReference>
<comment type="caution">
    <text evidence="2">The sequence shown here is derived from an EMBL/GenBank/DDBJ whole genome shotgun (WGS) entry which is preliminary data.</text>
</comment>
<dbReference type="RefSeq" id="WP_259662405.1">
    <property type="nucleotide sequence ID" value="NZ_JAHXRI010000025.1"/>
</dbReference>
<protein>
    <submittedName>
        <fullName evidence="2">Hemin-degrading factor</fullName>
    </submittedName>
</protein>
<name>A0A953NAU3_9BURK</name>
<dbReference type="CDD" id="cd16831">
    <property type="entry name" value="HemS-like_C"/>
    <property type="match status" value="1"/>
</dbReference>
<keyword evidence="3" id="KW-1185">Reference proteome</keyword>